<gene>
    <name evidence="10" type="ORF">U6N30_29265</name>
</gene>
<dbReference type="Gene3D" id="3.40.50.150">
    <property type="entry name" value="Vaccinia Virus protein VP39"/>
    <property type="match status" value="1"/>
</dbReference>
<sequence length="364" mass="39891">MTAFDGAVLAVVLTGMGSDGRNGAGEIRAAGGTVLVQDQHSSVVWGCPAPSARPATPTRCCPRPHPRGDQPAPVRRSGRPPGRDLRGRCAMTLTATSFDWVRALVHKESAIVLQPGKEYLVEARLLPIAREKGIPDVSQFVDSVRTRPDADCNRRIVEALTTNETSWFRDGDPFTALTSTVMPSLLAARGPNERLQIWSAACSSGQEPYTIAMLLEDAIPNAATRVAITATDLSREMVTRTRAGRFSQLEVNRGLPAPMLVRHFVRAGNEWEVAPQLRRMVTATECNLAAPLPRMGPFDVVYLRNVLIYFDLPTKQAILRRVRDLMRPDGWLFLGAAETTLGVDDSWERVVVGRSSAYRPLKGK</sequence>
<protein>
    <recommendedName>
        <fullName evidence="2">protein-glutamate O-methyltransferase</fullName>
        <ecNumber evidence="2">2.1.1.80</ecNumber>
    </recommendedName>
</protein>
<feature type="domain" description="CheB-type methylesterase" evidence="8">
    <location>
        <begin position="1"/>
        <end position="48"/>
    </location>
</feature>
<name>A0ABZ1B1R8_9ACTN</name>
<evidence type="ECO:0000256" key="6">
    <source>
        <dbReference type="PROSITE-ProRule" id="PRU00050"/>
    </source>
</evidence>
<dbReference type="Gene3D" id="1.10.155.10">
    <property type="entry name" value="Chemotaxis receptor methyltransferase CheR, N-terminal domain"/>
    <property type="match status" value="1"/>
</dbReference>
<evidence type="ECO:0000313" key="11">
    <source>
        <dbReference type="Proteomes" id="UP001324287"/>
    </source>
</evidence>
<evidence type="ECO:0000256" key="7">
    <source>
        <dbReference type="SAM" id="MobiDB-lite"/>
    </source>
</evidence>
<dbReference type="Pfam" id="PF03705">
    <property type="entry name" value="CheR_N"/>
    <property type="match status" value="1"/>
</dbReference>
<dbReference type="EMBL" id="CP141261">
    <property type="protein sequence ID" value="WRL63698.1"/>
    <property type="molecule type" value="Genomic_DNA"/>
</dbReference>
<dbReference type="Pfam" id="PF01339">
    <property type="entry name" value="CheB_methylest"/>
    <property type="match status" value="1"/>
</dbReference>
<dbReference type="InterPro" id="IPR036804">
    <property type="entry name" value="CheR_N_sf"/>
</dbReference>
<dbReference type="Proteomes" id="UP001324287">
    <property type="component" value="Chromosome"/>
</dbReference>
<dbReference type="PANTHER" id="PTHR24422:SF21">
    <property type="entry name" value="CHEMOTAXIS PROTEIN METHYLTRANSFERASE 1"/>
    <property type="match status" value="1"/>
</dbReference>
<evidence type="ECO:0000313" key="10">
    <source>
        <dbReference type="EMBL" id="WRL63698.1"/>
    </source>
</evidence>
<comment type="caution">
    <text evidence="6">Lacks conserved residue(s) required for the propagation of feature annotation.</text>
</comment>
<feature type="region of interest" description="Disordered" evidence="7">
    <location>
        <begin position="53"/>
        <end position="85"/>
    </location>
</feature>
<dbReference type="SUPFAM" id="SSF53335">
    <property type="entry name" value="S-adenosyl-L-methionine-dependent methyltransferases"/>
    <property type="match status" value="1"/>
</dbReference>
<dbReference type="PANTHER" id="PTHR24422">
    <property type="entry name" value="CHEMOTAXIS PROTEIN METHYLTRANSFERASE"/>
    <property type="match status" value="1"/>
</dbReference>
<dbReference type="SUPFAM" id="SSF47757">
    <property type="entry name" value="Chemotaxis receptor methyltransferase CheR, N-terminal domain"/>
    <property type="match status" value="1"/>
</dbReference>
<dbReference type="GO" id="GO:0032259">
    <property type="term" value="P:methylation"/>
    <property type="evidence" value="ECO:0007669"/>
    <property type="project" value="UniProtKB-KW"/>
</dbReference>
<proteinExistence type="predicted"/>
<dbReference type="Pfam" id="PF01739">
    <property type="entry name" value="CheR"/>
    <property type="match status" value="1"/>
</dbReference>
<dbReference type="SUPFAM" id="SSF52738">
    <property type="entry name" value="Methylesterase CheB, C-terminal domain"/>
    <property type="match status" value="1"/>
</dbReference>
<evidence type="ECO:0000256" key="1">
    <source>
        <dbReference type="ARBA" id="ARBA00001541"/>
    </source>
</evidence>
<evidence type="ECO:0000256" key="3">
    <source>
        <dbReference type="ARBA" id="ARBA00022603"/>
    </source>
</evidence>
<evidence type="ECO:0000256" key="4">
    <source>
        <dbReference type="ARBA" id="ARBA00022679"/>
    </source>
</evidence>
<dbReference type="CDD" id="cd02440">
    <property type="entry name" value="AdoMet_MTases"/>
    <property type="match status" value="1"/>
</dbReference>
<reference evidence="10 11" key="1">
    <citation type="submission" date="2023-12" db="EMBL/GenBank/DDBJ databases">
        <title>Blastococcus brunescens sp. nov., an actonobacterium isolated from sandstone collected in sahara desert.</title>
        <authorList>
            <person name="Gtari M."/>
            <person name="Ghodhbane F."/>
        </authorList>
    </citation>
    <scope>NUCLEOTIDE SEQUENCE [LARGE SCALE GENOMIC DNA]</scope>
    <source>
        <strain evidence="10 11">BMG 8361</strain>
    </source>
</reference>
<dbReference type="InterPro" id="IPR022642">
    <property type="entry name" value="CheR_C"/>
</dbReference>
<accession>A0ABZ1B1R8</accession>
<dbReference type="InterPro" id="IPR035909">
    <property type="entry name" value="CheB_C"/>
</dbReference>
<dbReference type="PRINTS" id="PR00996">
    <property type="entry name" value="CHERMTFRASE"/>
</dbReference>
<dbReference type="InterPro" id="IPR000780">
    <property type="entry name" value="CheR_MeTrfase"/>
</dbReference>
<feature type="domain" description="CheR-type methyltransferase" evidence="9">
    <location>
        <begin position="86"/>
        <end position="363"/>
    </location>
</feature>
<dbReference type="InterPro" id="IPR022641">
    <property type="entry name" value="CheR_N"/>
</dbReference>
<dbReference type="GO" id="GO:0008168">
    <property type="term" value="F:methyltransferase activity"/>
    <property type="evidence" value="ECO:0007669"/>
    <property type="project" value="UniProtKB-KW"/>
</dbReference>
<evidence type="ECO:0000259" key="9">
    <source>
        <dbReference type="PROSITE" id="PS50123"/>
    </source>
</evidence>
<dbReference type="Gene3D" id="3.40.50.180">
    <property type="entry name" value="Methylesterase CheB, C-terminal domain"/>
    <property type="match status" value="1"/>
</dbReference>
<evidence type="ECO:0000256" key="5">
    <source>
        <dbReference type="ARBA" id="ARBA00022691"/>
    </source>
</evidence>
<keyword evidence="4" id="KW-0808">Transferase</keyword>
<keyword evidence="3 10" id="KW-0489">Methyltransferase</keyword>
<dbReference type="InterPro" id="IPR000673">
    <property type="entry name" value="Sig_transdc_resp-reg_Me-estase"/>
</dbReference>
<organism evidence="10 11">
    <name type="scientific">Blastococcus brunescens</name>
    <dbReference type="NCBI Taxonomy" id="1564165"/>
    <lineage>
        <taxon>Bacteria</taxon>
        <taxon>Bacillati</taxon>
        <taxon>Actinomycetota</taxon>
        <taxon>Actinomycetes</taxon>
        <taxon>Geodermatophilales</taxon>
        <taxon>Geodermatophilaceae</taxon>
        <taxon>Blastococcus</taxon>
    </lineage>
</organism>
<evidence type="ECO:0000256" key="2">
    <source>
        <dbReference type="ARBA" id="ARBA00012534"/>
    </source>
</evidence>
<dbReference type="PROSITE" id="PS50123">
    <property type="entry name" value="CHER"/>
    <property type="match status" value="1"/>
</dbReference>
<dbReference type="InterPro" id="IPR050903">
    <property type="entry name" value="Bact_Chemotaxis_MeTrfase"/>
</dbReference>
<keyword evidence="5" id="KW-0949">S-adenosyl-L-methionine</keyword>
<dbReference type="PROSITE" id="PS50122">
    <property type="entry name" value="CHEB"/>
    <property type="match status" value="1"/>
</dbReference>
<keyword evidence="11" id="KW-1185">Reference proteome</keyword>
<dbReference type="InterPro" id="IPR029063">
    <property type="entry name" value="SAM-dependent_MTases_sf"/>
</dbReference>
<evidence type="ECO:0000259" key="8">
    <source>
        <dbReference type="PROSITE" id="PS50122"/>
    </source>
</evidence>
<dbReference type="SMART" id="SM00138">
    <property type="entry name" value="MeTrc"/>
    <property type="match status" value="1"/>
</dbReference>
<comment type="catalytic activity">
    <reaction evidence="1">
        <text>L-glutamyl-[protein] + S-adenosyl-L-methionine = [protein]-L-glutamate 5-O-methyl ester + S-adenosyl-L-homocysteine</text>
        <dbReference type="Rhea" id="RHEA:24452"/>
        <dbReference type="Rhea" id="RHEA-COMP:10208"/>
        <dbReference type="Rhea" id="RHEA-COMP:10311"/>
        <dbReference type="ChEBI" id="CHEBI:29973"/>
        <dbReference type="ChEBI" id="CHEBI:57856"/>
        <dbReference type="ChEBI" id="CHEBI:59789"/>
        <dbReference type="ChEBI" id="CHEBI:82795"/>
        <dbReference type="EC" id="2.1.1.80"/>
    </reaction>
</comment>
<dbReference type="EC" id="2.1.1.80" evidence="2"/>